<protein>
    <recommendedName>
        <fullName evidence="5">Ig-like domain-containing protein</fullName>
    </recommendedName>
</protein>
<dbReference type="PROSITE" id="PS50835">
    <property type="entry name" value="IG_LIKE"/>
    <property type="match status" value="1"/>
</dbReference>
<accession>A0A8S3Z997</accession>
<sequence length="390" mass="43583">SIDGQNEVLASINSFQKAVTNHVMDAKVTGSMNGSYSVDSNLTIHWTNANFSLNGDYSCTFFGLNQENQEREITQKLTVQMQDTDPEIRATPSHVVEGFTPSLIVDCSLTNLAVYDTSELQQIEISYSENDTSRLIAKLDGTSQLTASTNGTVSLADGWEVISTYFKDRSAYLAVKLLHPTTKDSGRYTCDVSTSNSTSRIGKSVTVTASVSSQQFIYDILTDQESLQDYYLFACNFEYGICGLNLSRPSNLSSWTLLPDRLRGQGLHFGGPRQDVFGHYLYLEESSLYKNIPFTVETKLIPPIRRTLCINFWLYVSGSVRELNIYIRQNGVLSNVYTHGGFFSGPWSHVETELPPITQPFSVVIEFQGSFVFKDFIAIDDLIISDFNCE</sequence>
<dbReference type="EMBL" id="CAJHNH020001580">
    <property type="protein sequence ID" value="CAG5123651.1"/>
    <property type="molecule type" value="Genomic_DNA"/>
</dbReference>
<evidence type="ECO:0000259" key="2">
    <source>
        <dbReference type="PROSITE" id="PS50835"/>
    </source>
</evidence>
<dbReference type="InterPro" id="IPR007110">
    <property type="entry name" value="Ig-like_dom"/>
</dbReference>
<evidence type="ECO:0008006" key="5">
    <source>
        <dbReference type="Google" id="ProtNLM"/>
    </source>
</evidence>
<feature type="non-terminal residue" evidence="3">
    <location>
        <position position="390"/>
    </location>
</feature>
<dbReference type="Gene3D" id="2.60.120.200">
    <property type="match status" value="1"/>
</dbReference>
<dbReference type="PROSITE" id="PS50060">
    <property type="entry name" value="MAM_2"/>
    <property type="match status" value="1"/>
</dbReference>
<feature type="domain" description="Ig-like" evidence="2">
    <location>
        <begin position="86"/>
        <end position="206"/>
    </location>
</feature>
<dbReference type="AlphaFoldDB" id="A0A8S3Z997"/>
<evidence type="ECO:0000313" key="4">
    <source>
        <dbReference type="Proteomes" id="UP000678393"/>
    </source>
</evidence>
<dbReference type="SMART" id="SM00137">
    <property type="entry name" value="MAM"/>
    <property type="match status" value="1"/>
</dbReference>
<evidence type="ECO:0000313" key="3">
    <source>
        <dbReference type="EMBL" id="CAG5123651.1"/>
    </source>
</evidence>
<dbReference type="Proteomes" id="UP000678393">
    <property type="component" value="Unassembled WGS sequence"/>
</dbReference>
<comment type="caution">
    <text evidence="3">The sequence shown here is derived from an EMBL/GenBank/DDBJ whole genome shotgun (WGS) entry which is preliminary data.</text>
</comment>
<gene>
    <name evidence="3" type="ORF">CUNI_LOCUS9209</name>
</gene>
<organism evidence="3 4">
    <name type="scientific">Candidula unifasciata</name>
    <dbReference type="NCBI Taxonomy" id="100452"/>
    <lineage>
        <taxon>Eukaryota</taxon>
        <taxon>Metazoa</taxon>
        <taxon>Spiralia</taxon>
        <taxon>Lophotrochozoa</taxon>
        <taxon>Mollusca</taxon>
        <taxon>Gastropoda</taxon>
        <taxon>Heterobranchia</taxon>
        <taxon>Euthyneura</taxon>
        <taxon>Panpulmonata</taxon>
        <taxon>Eupulmonata</taxon>
        <taxon>Stylommatophora</taxon>
        <taxon>Helicina</taxon>
        <taxon>Helicoidea</taxon>
        <taxon>Geomitridae</taxon>
        <taxon>Candidula</taxon>
    </lineage>
</organism>
<dbReference type="CDD" id="cd06263">
    <property type="entry name" value="MAM"/>
    <property type="match status" value="1"/>
</dbReference>
<reference evidence="3" key="1">
    <citation type="submission" date="2021-04" db="EMBL/GenBank/DDBJ databases">
        <authorList>
            <consortium name="Molecular Ecology Group"/>
        </authorList>
    </citation>
    <scope>NUCLEOTIDE SEQUENCE</scope>
</reference>
<dbReference type="OrthoDB" id="10685935at2759"/>
<keyword evidence="4" id="KW-1185">Reference proteome</keyword>
<evidence type="ECO:0000259" key="1">
    <source>
        <dbReference type="PROSITE" id="PS50060"/>
    </source>
</evidence>
<dbReference type="InterPro" id="IPR000998">
    <property type="entry name" value="MAM_dom"/>
</dbReference>
<dbReference type="Pfam" id="PF00629">
    <property type="entry name" value="MAM"/>
    <property type="match status" value="1"/>
</dbReference>
<name>A0A8S3Z997_9EUPU</name>
<feature type="domain" description="MAM" evidence="1">
    <location>
        <begin position="233"/>
        <end position="390"/>
    </location>
</feature>
<dbReference type="GO" id="GO:0016020">
    <property type="term" value="C:membrane"/>
    <property type="evidence" value="ECO:0007669"/>
    <property type="project" value="InterPro"/>
</dbReference>
<dbReference type="SUPFAM" id="SSF49899">
    <property type="entry name" value="Concanavalin A-like lectins/glucanases"/>
    <property type="match status" value="1"/>
</dbReference>
<dbReference type="InterPro" id="IPR013320">
    <property type="entry name" value="ConA-like_dom_sf"/>
</dbReference>
<proteinExistence type="predicted"/>